<dbReference type="SUPFAM" id="SSF101967">
    <property type="entry name" value="Adhesin YadA, collagen-binding domain"/>
    <property type="match status" value="1"/>
</dbReference>
<dbReference type="InterPro" id="IPR013525">
    <property type="entry name" value="ABC2_TM"/>
</dbReference>
<dbReference type="AlphaFoldDB" id="A0AAU8IBY0"/>
<keyword evidence="4 5" id="KW-0472">Membrane</keyword>
<feature type="transmembrane region" description="Helical" evidence="5">
    <location>
        <begin position="690"/>
        <end position="710"/>
    </location>
</feature>
<dbReference type="InterPro" id="IPR023908">
    <property type="entry name" value="xxxLxxG_rpt"/>
</dbReference>
<feature type="transmembrane region" description="Helical" evidence="5">
    <location>
        <begin position="849"/>
        <end position="868"/>
    </location>
</feature>
<dbReference type="InterPro" id="IPR017500">
    <property type="entry name" value="Phage_infect_YhgE_N"/>
</dbReference>
<dbReference type="InterPro" id="IPR017501">
    <property type="entry name" value="Phage_infect_YhgE_C"/>
</dbReference>
<proteinExistence type="predicted"/>
<evidence type="ECO:0000256" key="5">
    <source>
        <dbReference type="SAM" id="Phobius"/>
    </source>
</evidence>
<feature type="transmembrane region" description="Helical" evidence="5">
    <location>
        <begin position="790"/>
        <end position="809"/>
    </location>
</feature>
<evidence type="ECO:0000256" key="1">
    <source>
        <dbReference type="ARBA" id="ARBA00004141"/>
    </source>
</evidence>
<protein>
    <submittedName>
        <fullName evidence="8">YhgE/Pip domain-containing protein</fullName>
    </submittedName>
</protein>
<evidence type="ECO:0000256" key="3">
    <source>
        <dbReference type="ARBA" id="ARBA00022989"/>
    </source>
</evidence>
<dbReference type="NCBIfam" id="TIGR03062">
    <property type="entry name" value="pip_yhgE_Cterm"/>
    <property type="match status" value="1"/>
</dbReference>
<feature type="transmembrane region" description="Helical" evidence="5">
    <location>
        <begin position="760"/>
        <end position="781"/>
    </location>
</feature>
<evidence type="ECO:0000313" key="8">
    <source>
        <dbReference type="EMBL" id="XCJ15804.1"/>
    </source>
</evidence>
<dbReference type="InterPro" id="IPR051328">
    <property type="entry name" value="T7SS_ABC-Transporter"/>
</dbReference>
<dbReference type="Gene3D" id="3.40.1710.10">
    <property type="entry name" value="abc type-2 transporter like domain"/>
    <property type="match status" value="1"/>
</dbReference>
<accession>A0AAU8IBY0</accession>
<dbReference type="Pfam" id="PF01061">
    <property type="entry name" value="ABC2_membrane"/>
    <property type="match status" value="1"/>
</dbReference>
<evidence type="ECO:0000256" key="4">
    <source>
        <dbReference type="ARBA" id="ARBA00023136"/>
    </source>
</evidence>
<dbReference type="PANTHER" id="PTHR43077:SF5">
    <property type="entry name" value="PHAGE INFECTION PROTEIN"/>
    <property type="match status" value="1"/>
</dbReference>
<dbReference type="RefSeq" id="WP_353947563.1">
    <property type="nucleotide sequence ID" value="NZ_CP159510.1"/>
</dbReference>
<feature type="domain" description="ABC-2 type transporter transmembrane" evidence="6">
    <location>
        <begin position="723"/>
        <end position="835"/>
    </location>
</feature>
<reference evidence="8" key="1">
    <citation type="submission" date="2024-06" db="EMBL/GenBank/DDBJ databases">
        <authorList>
            <person name="Fan A."/>
            <person name="Zhang F.Y."/>
            <person name="Zhang L."/>
        </authorList>
    </citation>
    <scope>NUCLEOTIDE SEQUENCE</scope>
    <source>
        <strain evidence="8">Y61</strain>
    </source>
</reference>
<dbReference type="NCBIfam" id="TIGR03057">
    <property type="entry name" value="xxxLxxG_by_4"/>
    <property type="match status" value="3"/>
</dbReference>
<name>A0AAU8IBY0_9BACL</name>
<feature type="transmembrane region" description="Helical" evidence="5">
    <location>
        <begin position="21"/>
        <end position="43"/>
    </location>
</feature>
<comment type="subcellular location">
    <subcellularLocation>
        <location evidence="1">Membrane</location>
        <topology evidence="1">Multi-pass membrane protein</topology>
    </subcellularLocation>
</comment>
<dbReference type="PANTHER" id="PTHR43077">
    <property type="entry name" value="TRANSPORT PERMEASE YVFS-RELATED"/>
    <property type="match status" value="1"/>
</dbReference>
<feature type="domain" description="ABC-2 type transporter transmembrane" evidence="7">
    <location>
        <begin position="26"/>
        <end position="165"/>
    </location>
</feature>
<dbReference type="Pfam" id="PF12698">
    <property type="entry name" value="ABC2_membrane_3"/>
    <property type="match status" value="1"/>
</dbReference>
<dbReference type="EMBL" id="CP159510">
    <property type="protein sequence ID" value="XCJ15804.1"/>
    <property type="molecule type" value="Genomic_DNA"/>
</dbReference>
<dbReference type="GO" id="GO:0140359">
    <property type="term" value="F:ABC-type transporter activity"/>
    <property type="evidence" value="ECO:0007669"/>
    <property type="project" value="InterPro"/>
</dbReference>
<evidence type="ECO:0000256" key="2">
    <source>
        <dbReference type="ARBA" id="ARBA00022692"/>
    </source>
</evidence>
<feature type="transmembrane region" description="Helical" evidence="5">
    <location>
        <begin position="730"/>
        <end position="754"/>
    </location>
</feature>
<dbReference type="GO" id="GO:0016020">
    <property type="term" value="C:membrane"/>
    <property type="evidence" value="ECO:0007669"/>
    <property type="project" value="UniProtKB-SubCell"/>
</dbReference>
<organism evidence="8">
    <name type="scientific">Sporolactobacillus sp. Y61</name>
    <dbReference type="NCBI Taxonomy" id="3160863"/>
    <lineage>
        <taxon>Bacteria</taxon>
        <taxon>Bacillati</taxon>
        <taxon>Bacillota</taxon>
        <taxon>Bacilli</taxon>
        <taxon>Bacillales</taxon>
        <taxon>Sporolactobacillaceae</taxon>
        <taxon>Sporolactobacillus</taxon>
    </lineage>
</organism>
<sequence length="891" mass="94056">MNVIHLIWAELKAIVAKPHNIVVMVAVMCIPLLYAGMFLYGFWDAFGKTGQLPVAVVNQDSGAEIAGRQLHAGDDLVDNLKKDDNFKWSFVSEKKAEDGFKDNHYFMTVRIPSSFSENATTLSDQKVRPANIEYRINRDYNFISGKMADTGIKNLQTRISDAITKTYAKTMYTQIDKLTDGLADASKGANDLSGGGKSELAGLNQLKSGFKDLANGTGQLTDGSEKLTGGASELNDGAKTLNSGVQQYTGAVSNQIAPGSNQLASGLNQLNSGIQQQNLGGNVNRLNSGMQDFYAIIQGLPQQIDHSINPAQIGNTAMQQVAGNKTEIQSAARKQVKNNEKQIIQSAQSSINHSEVEAAALAAANSQPGGTIQEQADANASKITKTISDSVKSQATIDQVTAGLNNNKQLNQLLLSLLNKAGYDPHTSKAVINNLYNVMAQSTTSTIGESVNSGKNTNAIASSLQTSAEETIKKTASGTAQRVAPAAAVATAEQIAPETALSTAQQVSRQTATETAAQMKSGVIRNMQQKDPRTGLTLNSAARQLADGTAQLSGRNGIPLITSSVSQATQGAQTLNSGLNQLNSNSASLVNGSSALAGNTGKLANGAASLTNGLSGLSSGQQQLSNGTNKVAGGAQQIYKGNSKLAGSLSDAHSQLAETPTDDSHAQKFSEPVRLIDSSNQAVDTFGSGFTPYFICIGLFVGALVLTLIYDLGKPAGLATAGWNIALSKYFITILMSVAQALLVDLAVLGGLGLSVDHPWTFIGFTILTSMSFMAIIQWLAGSFNNEGRFVALVILLFQLVTSGGAYSIELIPGWLQKISPILPMTYAVNGFRNIIDGGQHQMLVNNSIALLVFILVGLLLSIITFSIKFHRDQKNNKAGKLSGSPMELSN</sequence>
<evidence type="ECO:0000259" key="6">
    <source>
        <dbReference type="Pfam" id="PF01061"/>
    </source>
</evidence>
<dbReference type="NCBIfam" id="TIGR03061">
    <property type="entry name" value="pip_yhgE_Nterm"/>
    <property type="match status" value="1"/>
</dbReference>
<keyword evidence="2 5" id="KW-0812">Transmembrane</keyword>
<dbReference type="InterPro" id="IPR011049">
    <property type="entry name" value="Serralysin-like_metalloprot_C"/>
</dbReference>
<keyword evidence="3 5" id="KW-1133">Transmembrane helix</keyword>
<evidence type="ECO:0000259" key="7">
    <source>
        <dbReference type="Pfam" id="PF12698"/>
    </source>
</evidence>
<gene>
    <name evidence="8" type="ORF">ABNN70_08690</name>
</gene>